<dbReference type="InterPro" id="IPR000477">
    <property type="entry name" value="RT_dom"/>
</dbReference>
<keyword evidence="2" id="KW-0675">Receptor</keyword>
<organism evidence="2 3">
    <name type="scientific">Trifolium medium</name>
    <dbReference type="NCBI Taxonomy" id="97028"/>
    <lineage>
        <taxon>Eukaryota</taxon>
        <taxon>Viridiplantae</taxon>
        <taxon>Streptophyta</taxon>
        <taxon>Embryophyta</taxon>
        <taxon>Tracheophyta</taxon>
        <taxon>Spermatophyta</taxon>
        <taxon>Magnoliopsida</taxon>
        <taxon>eudicotyledons</taxon>
        <taxon>Gunneridae</taxon>
        <taxon>Pentapetalae</taxon>
        <taxon>rosids</taxon>
        <taxon>fabids</taxon>
        <taxon>Fabales</taxon>
        <taxon>Fabaceae</taxon>
        <taxon>Papilionoideae</taxon>
        <taxon>50 kb inversion clade</taxon>
        <taxon>NPAAA clade</taxon>
        <taxon>Hologalegina</taxon>
        <taxon>IRL clade</taxon>
        <taxon>Trifolieae</taxon>
        <taxon>Trifolium</taxon>
    </lineage>
</organism>
<dbReference type="AlphaFoldDB" id="A0A392R6E9"/>
<name>A0A392R6E9_9FABA</name>
<dbReference type="GO" id="GO:0016301">
    <property type="term" value="F:kinase activity"/>
    <property type="evidence" value="ECO:0007669"/>
    <property type="project" value="UniProtKB-KW"/>
</dbReference>
<feature type="domain" description="Reverse transcriptase" evidence="1">
    <location>
        <begin position="49"/>
        <end position="153"/>
    </location>
</feature>
<dbReference type="Proteomes" id="UP000265520">
    <property type="component" value="Unassembled WGS sequence"/>
</dbReference>
<keyword evidence="2" id="KW-0808">Transferase</keyword>
<protein>
    <submittedName>
        <fullName evidence="2">Cysteine-rich receptor-like protein kinase</fullName>
    </submittedName>
</protein>
<accession>A0A392R6E9</accession>
<feature type="non-terminal residue" evidence="2">
    <location>
        <position position="1"/>
    </location>
</feature>
<sequence>KSPGPNGINFGFIKEFWAELQDDVMRFISEFHQNGKLTKGLNSTFIVLIPKIDSHQRLNDFRPILLVGCLYKILVKVLANRLLLVIGSVIFESQTTFVKDRQILGGILIANEVVNVARKSKKELMLFKVDFEKSYDSVDWGYLDDVMGRMSFPT</sequence>
<evidence type="ECO:0000313" key="2">
    <source>
        <dbReference type="EMBL" id="MCI31436.1"/>
    </source>
</evidence>
<reference evidence="2 3" key="1">
    <citation type="journal article" date="2018" name="Front. Plant Sci.">
        <title>Red Clover (Trifolium pratense) and Zigzag Clover (T. medium) - A Picture of Genomic Similarities and Differences.</title>
        <authorList>
            <person name="Dluhosova J."/>
            <person name="Istvanek J."/>
            <person name="Nedelnik J."/>
            <person name="Repkova J."/>
        </authorList>
    </citation>
    <scope>NUCLEOTIDE SEQUENCE [LARGE SCALE GENOMIC DNA]</scope>
    <source>
        <strain evidence="3">cv. 10/8</strain>
        <tissue evidence="2">Leaf</tissue>
    </source>
</reference>
<keyword evidence="3" id="KW-1185">Reference proteome</keyword>
<comment type="caution">
    <text evidence="2">The sequence shown here is derived from an EMBL/GenBank/DDBJ whole genome shotgun (WGS) entry which is preliminary data.</text>
</comment>
<dbReference type="PANTHER" id="PTHR46890:SF48">
    <property type="entry name" value="RNA-DIRECTED DNA POLYMERASE"/>
    <property type="match status" value="1"/>
</dbReference>
<dbReference type="Pfam" id="PF00078">
    <property type="entry name" value="RVT_1"/>
    <property type="match status" value="1"/>
</dbReference>
<feature type="non-terminal residue" evidence="2">
    <location>
        <position position="154"/>
    </location>
</feature>
<dbReference type="PANTHER" id="PTHR46890">
    <property type="entry name" value="NON-LTR RETROLELEMENT REVERSE TRANSCRIPTASE-LIKE PROTEIN-RELATED"/>
    <property type="match status" value="1"/>
</dbReference>
<dbReference type="EMBL" id="LXQA010187110">
    <property type="protein sequence ID" value="MCI31436.1"/>
    <property type="molecule type" value="Genomic_DNA"/>
</dbReference>
<proteinExistence type="predicted"/>
<keyword evidence="2" id="KW-0418">Kinase</keyword>
<dbReference type="InterPro" id="IPR052343">
    <property type="entry name" value="Retrotransposon-Effector_Assoc"/>
</dbReference>
<evidence type="ECO:0000259" key="1">
    <source>
        <dbReference type="Pfam" id="PF00078"/>
    </source>
</evidence>
<evidence type="ECO:0000313" key="3">
    <source>
        <dbReference type="Proteomes" id="UP000265520"/>
    </source>
</evidence>